<proteinExistence type="predicted"/>
<dbReference type="Pfam" id="PF23123">
    <property type="entry name" value="WDR72_alpha-sol"/>
    <property type="match status" value="1"/>
</dbReference>
<feature type="transmembrane region" description="Helical" evidence="1">
    <location>
        <begin position="37"/>
        <end position="58"/>
    </location>
</feature>
<protein>
    <recommendedName>
        <fullName evidence="2">WDR72-like alpha-solenoid domain-containing protein</fullName>
    </recommendedName>
</protein>
<dbReference type="AlphaFoldDB" id="A0A493TYH9"/>
<reference evidence="3 4" key="1">
    <citation type="submission" date="2017-10" db="EMBL/GenBank/DDBJ databases">
        <title>A new Pekin duck reference genome.</title>
        <authorList>
            <person name="Hou Z.-C."/>
            <person name="Zhou Z.-K."/>
            <person name="Zhu F."/>
            <person name="Hou S.-S."/>
        </authorList>
    </citation>
    <scope>NUCLEOTIDE SEQUENCE [LARGE SCALE GENOMIC DNA]</scope>
</reference>
<organism evidence="3 4">
    <name type="scientific">Anas platyrhynchos platyrhynchos</name>
    <name type="common">Northern mallard</name>
    <dbReference type="NCBI Taxonomy" id="8840"/>
    <lineage>
        <taxon>Eukaryota</taxon>
        <taxon>Metazoa</taxon>
        <taxon>Chordata</taxon>
        <taxon>Craniata</taxon>
        <taxon>Vertebrata</taxon>
        <taxon>Euteleostomi</taxon>
        <taxon>Archelosauria</taxon>
        <taxon>Archosauria</taxon>
        <taxon>Dinosauria</taxon>
        <taxon>Saurischia</taxon>
        <taxon>Theropoda</taxon>
        <taxon>Coelurosauria</taxon>
        <taxon>Aves</taxon>
        <taxon>Neognathae</taxon>
        <taxon>Galloanserae</taxon>
        <taxon>Anseriformes</taxon>
        <taxon>Anatidae</taxon>
        <taxon>Anatinae</taxon>
        <taxon>Anas</taxon>
    </lineage>
</organism>
<keyword evidence="4" id="KW-1185">Reference proteome</keyword>
<name>A0A493TYH9_ANAPP</name>
<reference evidence="3" key="3">
    <citation type="submission" date="2025-09" db="UniProtKB">
        <authorList>
            <consortium name="Ensembl"/>
        </authorList>
    </citation>
    <scope>IDENTIFICATION</scope>
</reference>
<evidence type="ECO:0000313" key="4">
    <source>
        <dbReference type="Proteomes" id="UP000016666"/>
    </source>
</evidence>
<feature type="domain" description="WDR72-like alpha-solenoid" evidence="2">
    <location>
        <begin position="53"/>
        <end position="87"/>
    </location>
</feature>
<reference evidence="3" key="2">
    <citation type="submission" date="2025-08" db="UniProtKB">
        <authorList>
            <consortium name="Ensembl"/>
        </authorList>
    </citation>
    <scope>IDENTIFICATION</scope>
</reference>
<dbReference type="Ensembl" id="ENSAPLT00000020861.1">
    <property type="protein sequence ID" value="ENSAPLP00000030948.1"/>
    <property type="gene ID" value="ENSAPLG00000030229.1"/>
</dbReference>
<evidence type="ECO:0000259" key="2">
    <source>
        <dbReference type="Pfam" id="PF23123"/>
    </source>
</evidence>
<dbReference type="STRING" id="8840.ENSAPLP00000030948"/>
<dbReference type="Proteomes" id="UP000016666">
    <property type="component" value="Chromosome 11"/>
</dbReference>
<dbReference type="InterPro" id="IPR057848">
    <property type="entry name" value="WDR72_alpha-sol"/>
</dbReference>
<keyword evidence="1" id="KW-0472">Membrane</keyword>
<sequence>MVAYMYFEFWFYLNLSFEFIIYIFSIERSAEDQEVFVSGYITFLSPPFLFFIAPVSALKHDKSSNSANFQDVEDVPDRCVLEESESPDDMKAHPWISKVCSCKVC</sequence>
<accession>A0A493TYH9</accession>
<evidence type="ECO:0000313" key="3">
    <source>
        <dbReference type="Ensembl" id="ENSAPLP00000030948.1"/>
    </source>
</evidence>
<evidence type="ECO:0000256" key="1">
    <source>
        <dbReference type="SAM" id="Phobius"/>
    </source>
</evidence>
<keyword evidence="1" id="KW-1133">Transmembrane helix</keyword>
<dbReference type="GeneTree" id="ENSGT00940000168396"/>
<keyword evidence="1" id="KW-0812">Transmembrane</keyword>
<feature type="transmembrane region" description="Helical" evidence="1">
    <location>
        <begin position="7"/>
        <end position="25"/>
    </location>
</feature>